<evidence type="ECO:0008006" key="4">
    <source>
        <dbReference type="Google" id="ProtNLM"/>
    </source>
</evidence>
<keyword evidence="1" id="KW-0732">Signal</keyword>
<dbReference type="Proteomes" id="UP001184150">
    <property type="component" value="Unassembled WGS sequence"/>
</dbReference>
<organism evidence="2 3">
    <name type="scientific">Novosphingobium capsulatum</name>
    <dbReference type="NCBI Taxonomy" id="13688"/>
    <lineage>
        <taxon>Bacteria</taxon>
        <taxon>Pseudomonadati</taxon>
        <taxon>Pseudomonadota</taxon>
        <taxon>Alphaproteobacteria</taxon>
        <taxon>Sphingomonadales</taxon>
        <taxon>Sphingomonadaceae</taxon>
        <taxon>Novosphingobium</taxon>
    </lineage>
</organism>
<proteinExistence type="predicted"/>
<keyword evidence="3" id="KW-1185">Reference proteome</keyword>
<gene>
    <name evidence="2" type="ORF">J2792_003614</name>
</gene>
<dbReference type="RefSeq" id="WP_309806194.1">
    <property type="nucleotide sequence ID" value="NZ_JAVDRD010000011.1"/>
</dbReference>
<evidence type="ECO:0000256" key="1">
    <source>
        <dbReference type="SAM" id="SignalP"/>
    </source>
</evidence>
<evidence type="ECO:0000313" key="2">
    <source>
        <dbReference type="EMBL" id="MDR6512729.1"/>
    </source>
</evidence>
<dbReference type="InterPro" id="IPR017853">
    <property type="entry name" value="GH"/>
</dbReference>
<reference evidence="2 3" key="1">
    <citation type="submission" date="2023-07" db="EMBL/GenBank/DDBJ databases">
        <title>Sorghum-associated microbial communities from plants grown in Nebraska, USA.</title>
        <authorList>
            <person name="Schachtman D."/>
        </authorList>
    </citation>
    <scope>NUCLEOTIDE SEQUENCE [LARGE SCALE GENOMIC DNA]</scope>
    <source>
        <strain evidence="2 3">DS1027</strain>
    </source>
</reference>
<name>A0ABU1MQV2_9SPHN</name>
<comment type="caution">
    <text evidence="2">The sequence shown here is derived from an EMBL/GenBank/DDBJ whole genome shotgun (WGS) entry which is preliminary data.</text>
</comment>
<evidence type="ECO:0000313" key="3">
    <source>
        <dbReference type="Proteomes" id="UP001184150"/>
    </source>
</evidence>
<dbReference type="Gene3D" id="3.20.20.80">
    <property type="entry name" value="Glycosidases"/>
    <property type="match status" value="1"/>
</dbReference>
<dbReference type="EMBL" id="JAVDRD010000011">
    <property type="protein sequence ID" value="MDR6512729.1"/>
    <property type="molecule type" value="Genomic_DNA"/>
</dbReference>
<dbReference type="SUPFAM" id="SSF51445">
    <property type="entry name" value="(Trans)glycosidases"/>
    <property type="match status" value="1"/>
</dbReference>
<feature type="chain" id="PRO_5047454337" description="Glycosyl hydrolase catalytic core" evidence="1">
    <location>
        <begin position="27"/>
        <end position="594"/>
    </location>
</feature>
<feature type="signal peptide" evidence="1">
    <location>
        <begin position="1"/>
        <end position="26"/>
    </location>
</feature>
<accession>A0ABU1MQV2</accession>
<sequence>MALIKNTRFRQSLLVTAGIVAAPALAATVIITTGKATSSASATPGAAPVTLASSAGGVAPAAATSSAAKAAAPAVGASLLLGAQTHFSQGWPAGVGDLAAQAQAPLLRDSLPWAAGETAKGRYTLDSAAAQNLMAACQAGRRLILTEIPANPLYDNGLWVSSEQGRTAFAAYLGALKDKFGNCLAAIELGNEINGSRAMVFAAGIDSVAAYVRIAAAAHARLGGNPALLGGSTNMIGTGYLRPLFAAGLLAQVDGIAVHPYRNRAEGLDVELVQLALAMDAAGPRVPVWATEFGLATSDQATAAGELVKQATMLAANGVGQASWYALIDQGGFPTMGLFAGTAIKDQGRAFRFLQASVLPKGRPVRLDLGDPLLFAYRLGSDTTVIWGAPRGLVLGSGTRAYGPTGQALATPMIGDQPIVLVGTGYTLGASAVVADTLLGWGTPAWRYFVRNRAGSDTTLDWLDDTWTGYFGNKFSKPLRINATSAAPAGDAAAPLRAVWRYTAPAAQALDLRGCFAKAPGGDGVDLTVLRNGKALWQGVLTSGLQPGPVPVDLAKGDRLDIVAGPNQAFGSDAFFYRVVLFRRSQSAAVACPN</sequence>
<protein>
    <recommendedName>
        <fullName evidence="4">Glycosyl hydrolase catalytic core</fullName>
    </recommendedName>
</protein>